<dbReference type="Gene3D" id="3.40.366.10">
    <property type="entry name" value="Malonyl-Coenzyme A Acyl Carrier Protein, domain 2"/>
    <property type="match status" value="1"/>
</dbReference>
<keyword evidence="8" id="KW-0521">NADP</keyword>
<dbReference type="Pfam" id="PF00109">
    <property type="entry name" value="ketoacyl-synt"/>
    <property type="match status" value="1"/>
</dbReference>
<evidence type="ECO:0000256" key="16">
    <source>
        <dbReference type="ARBA" id="ARBA00058455"/>
    </source>
</evidence>
<dbReference type="Pfam" id="PF16197">
    <property type="entry name" value="KAsynt_C_assoc"/>
    <property type="match status" value="1"/>
</dbReference>
<dbReference type="Gene3D" id="3.30.70.3290">
    <property type="match status" value="1"/>
</dbReference>
<evidence type="ECO:0000256" key="20">
    <source>
        <dbReference type="ARBA" id="ARBA00078169"/>
    </source>
</evidence>
<evidence type="ECO:0000256" key="19">
    <source>
        <dbReference type="ARBA" id="ARBA00075053"/>
    </source>
</evidence>
<dbReference type="GO" id="GO:0004312">
    <property type="term" value="F:fatty acid synthase activity"/>
    <property type="evidence" value="ECO:0007669"/>
    <property type="project" value="TreeGrafter"/>
</dbReference>
<comment type="caution">
    <text evidence="24">The sequence shown here is derived from an EMBL/GenBank/DDBJ whole genome shotgun (WGS) entry which is preliminary data.</text>
</comment>
<evidence type="ECO:0000256" key="6">
    <source>
        <dbReference type="ARBA" id="ARBA00022679"/>
    </source>
</evidence>
<comment type="catalytic activity">
    <reaction evidence="15">
        <text>icosanoyl-[(phenol)carboxyphthiodiolenone synthase] + 2 (S)-methylmalonyl-CoA + 3 malonyl-CoA + 5 NADPH + 10 H(+) = C32-carboxyphthiodiolenone-[(phenol)carboxyphthiodiolenone synthase] + 5 CO2 + 5 NADP(+) + 5 CoA + 2 H2O</text>
        <dbReference type="Rhea" id="RHEA:57748"/>
        <dbReference type="Rhea" id="RHEA-COMP:14985"/>
        <dbReference type="Rhea" id="RHEA-COMP:14986"/>
        <dbReference type="ChEBI" id="CHEBI:15377"/>
        <dbReference type="ChEBI" id="CHEBI:15378"/>
        <dbReference type="ChEBI" id="CHEBI:16526"/>
        <dbReference type="ChEBI" id="CHEBI:57287"/>
        <dbReference type="ChEBI" id="CHEBI:57327"/>
        <dbReference type="ChEBI" id="CHEBI:57384"/>
        <dbReference type="ChEBI" id="CHEBI:57783"/>
        <dbReference type="ChEBI" id="CHEBI:58349"/>
        <dbReference type="ChEBI" id="CHEBI:87848"/>
        <dbReference type="ChEBI" id="CHEBI:142236"/>
        <dbReference type="EC" id="2.3.1.292"/>
    </reaction>
</comment>
<accession>A0A0F4EQ10</accession>
<keyword evidence="7" id="KW-0276">Fatty acid metabolism</keyword>
<evidence type="ECO:0000256" key="21">
    <source>
        <dbReference type="ARBA" id="ARBA00084020"/>
    </source>
</evidence>
<evidence type="ECO:0000256" key="3">
    <source>
        <dbReference type="ARBA" id="ARBA00005194"/>
    </source>
</evidence>
<feature type="domain" description="Ketosynthase family 3 (KS3)" evidence="23">
    <location>
        <begin position="5"/>
        <end position="438"/>
    </location>
</feature>
<dbReference type="PROSITE" id="PS00606">
    <property type="entry name" value="KS3_1"/>
    <property type="match status" value="1"/>
</dbReference>
<protein>
    <recommendedName>
        <fullName evidence="18">Phenolphthiocerol/phthiocerol polyketide synthase subunit E</fullName>
        <ecNumber evidence="17">2.3.1.292</ecNumber>
    </recommendedName>
    <alternativeName>
        <fullName evidence="20">(Phenol)carboxyphthiodiolenone synthase subunit E</fullName>
    </alternativeName>
    <alternativeName>
        <fullName evidence="21">Beta-ketoacyl-acyl-carrier-protein synthase I</fullName>
    </alternativeName>
    <alternativeName>
        <fullName evidence="19">Phthiocerol synthesis polyketide synthase type I PpsE</fullName>
    </alternativeName>
</protein>
<dbReference type="SUPFAM" id="SSF52777">
    <property type="entry name" value="CoA-dependent acyltransferases"/>
    <property type="match status" value="2"/>
</dbReference>
<dbReference type="GO" id="GO:0034081">
    <property type="term" value="C:polyketide synthase complex"/>
    <property type="evidence" value="ECO:0007669"/>
    <property type="project" value="UniProtKB-ARBA"/>
</dbReference>
<comment type="catalytic activity">
    <reaction evidence="13">
        <text>19-(4-hydroxyphenyl)nonadecanoyl-[(phenol)carboxyphthiodiolenone synthase] + 2 (S)-methylmalonyl-CoA + 3 malonyl-CoA + 5 NADPH + 10 H(+) = C37-(phenol)carboxyphthiodiolenone-[(phenol)carboxyphthiodiolenone synthase] + 5 CO2 + 5 NADP(+) + 5 CoA + 2 H2O</text>
        <dbReference type="Rhea" id="RHEA:57760"/>
        <dbReference type="Rhea" id="RHEA-COMP:14273"/>
        <dbReference type="Rhea" id="RHEA-COMP:14990"/>
        <dbReference type="ChEBI" id="CHEBI:15377"/>
        <dbReference type="ChEBI" id="CHEBI:15378"/>
        <dbReference type="ChEBI" id="CHEBI:16526"/>
        <dbReference type="ChEBI" id="CHEBI:57287"/>
        <dbReference type="ChEBI" id="CHEBI:57327"/>
        <dbReference type="ChEBI" id="CHEBI:57384"/>
        <dbReference type="ChEBI" id="CHEBI:57783"/>
        <dbReference type="ChEBI" id="CHEBI:58349"/>
        <dbReference type="ChEBI" id="CHEBI:133301"/>
        <dbReference type="ChEBI" id="CHEBI:142260"/>
        <dbReference type="EC" id="2.3.1.292"/>
    </reaction>
</comment>
<evidence type="ECO:0000259" key="22">
    <source>
        <dbReference type="PROSITE" id="PS50075"/>
    </source>
</evidence>
<dbReference type="SUPFAM" id="SSF52151">
    <property type="entry name" value="FabD/lysophospholipase-like"/>
    <property type="match status" value="1"/>
</dbReference>
<dbReference type="GO" id="GO:0071770">
    <property type="term" value="P:DIM/DIP cell wall layer assembly"/>
    <property type="evidence" value="ECO:0007669"/>
    <property type="project" value="TreeGrafter"/>
</dbReference>
<name>A0A0F4EQ10_9MYCO</name>
<evidence type="ECO:0000256" key="13">
    <source>
        <dbReference type="ARBA" id="ARBA00051971"/>
    </source>
</evidence>
<comment type="catalytic activity">
    <reaction evidence="14">
        <text>docosanoyl-[(phenol)carboxyphthiodiolenone synthase] + 2 (S)-methylmalonyl-CoA + 3 malonyl-CoA + 5 NADPH + 10 H(+) = C34-carboxyphthiodiolenone-[(phenol)carboxyphthiodiolenone synthase] + 5 CO2 + 5 NADP(+) + 5 CoA + 2 H2O</text>
        <dbReference type="Rhea" id="RHEA:57752"/>
        <dbReference type="Rhea" id="RHEA-COMP:14987"/>
        <dbReference type="Rhea" id="RHEA-COMP:14988"/>
        <dbReference type="ChEBI" id="CHEBI:15377"/>
        <dbReference type="ChEBI" id="CHEBI:15378"/>
        <dbReference type="ChEBI" id="CHEBI:16526"/>
        <dbReference type="ChEBI" id="CHEBI:57287"/>
        <dbReference type="ChEBI" id="CHEBI:57327"/>
        <dbReference type="ChEBI" id="CHEBI:57384"/>
        <dbReference type="ChEBI" id="CHEBI:57783"/>
        <dbReference type="ChEBI" id="CHEBI:58349"/>
        <dbReference type="ChEBI" id="CHEBI:142237"/>
        <dbReference type="ChEBI" id="CHEBI:142238"/>
        <dbReference type="EC" id="2.3.1.292"/>
    </reaction>
</comment>
<dbReference type="InterPro" id="IPR020841">
    <property type="entry name" value="PKS_Beta-ketoAc_synthase_dom"/>
</dbReference>
<dbReference type="Gene3D" id="3.30.559.30">
    <property type="entry name" value="Nonribosomal peptide synthetase, condensation domain"/>
    <property type="match status" value="1"/>
</dbReference>
<dbReference type="SUPFAM" id="SSF47336">
    <property type="entry name" value="ACP-like"/>
    <property type="match status" value="1"/>
</dbReference>
<dbReference type="InterPro" id="IPR001227">
    <property type="entry name" value="Ac_transferase_dom_sf"/>
</dbReference>
<keyword evidence="9" id="KW-0560">Oxidoreductase</keyword>
<dbReference type="InterPro" id="IPR050091">
    <property type="entry name" value="PKS_NRPS_Biosynth_Enz"/>
</dbReference>
<dbReference type="CDD" id="cd00833">
    <property type="entry name" value="PKS"/>
    <property type="match status" value="1"/>
</dbReference>
<dbReference type="InterPro" id="IPR023213">
    <property type="entry name" value="CAT-like_dom_sf"/>
</dbReference>
<proteinExistence type="predicted"/>
<dbReference type="Proteomes" id="UP000053699">
    <property type="component" value="Unassembled WGS sequence"/>
</dbReference>
<comment type="cofactor">
    <cofactor evidence="1">
        <name>NADP(+)</name>
        <dbReference type="ChEBI" id="CHEBI:58349"/>
    </cofactor>
</comment>
<dbReference type="Gene3D" id="3.30.559.10">
    <property type="entry name" value="Chloramphenicol acetyltransferase-like domain"/>
    <property type="match status" value="1"/>
</dbReference>
<evidence type="ECO:0000256" key="10">
    <source>
        <dbReference type="ARBA" id="ARBA00023098"/>
    </source>
</evidence>
<dbReference type="FunFam" id="3.40.47.10:FF:000042">
    <property type="entry name" value="Polyketide synthase Pks13"/>
    <property type="match status" value="1"/>
</dbReference>
<dbReference type="SMART" id="SM00827">
    <property type="entry name" value="PKS_AT"/>
    <property type="match status" value="1"/>
</dbReference>
<dbReference type="GO" id="GO:0016491">
    <property type="term" value="F:oxidoreductase activity"/>
    <property type="evidence" value="ECO:0007669"/>
    <property type="project" value="UniProtKB-KW"/>
</dbReference>
<evidence type="ECO:0000256" key="2">
    <source>
        <dbReference type="ARBA" id="ARBA00001957"/>
    </source>
</evidence>
<evidence type="ECO:0000313" key="25">
    <source>
        <dbReference type="Proteomes" id="UP000053699"/>
    </source>
</evidence>
<dbReference type="GO" id="GO:0004315">
    <property type="term" value="F:3-oxoacyl-[acyl-carrier-protein] synthase activity"/>
    <property type="evidence" value="ECO:0007669"/>
    <property type="project" value="InterPro"/>
</dbReference>
<evidence type="ECO:0000259" key="23">
    <source>
        <dbReference type="PROSITE" id="PS52004"/>
    </source>
</evidence>
<dbReference type="Pfam" id="PF00550">
    <property type="entry name" value="PP-binding"/>
    <property type="match status" value="1"/>
</dbReference>
<dbReference type="RefSeq" id="WP_045843760.1">
    <property type="nucleotide sequence ID" value="NZ_CP083405.1"/>
</dbReference>
<evidence type="ECO:0000256" key="5">
    <source>
        <dbReference type="ARBA" id="ARBA00022553"/>
    </source>
</evidence>
<organism evidence="24 25">
    <name type="scientific">Mycobacterium lepromatosis</name>
    <dbReference type="NCBI Taxonomy" id="480418"/>
    <lineage>
        <taxon>Bacteria</taxon>
        <taxon>Bacillati</taxon>
        <taxon>Actinomycetota</taxon>
        <taxon>Actinomycetes</taxon>
        <taxon>Mycobacteriales</taxon>
        <taxon>Mycobacteriaceae</taxon>
        <taxon>Mycobacterium</taxon>
    </lineage>
</organism>
<dbReference type="Pfam" id="PF00698">
    <property type="entry name" value="Acyl_transf_1"/>
    <property type="match status" value="1"/>
</dbReference>
<evidence type="ECO:0000256" key="9">
    <source>
        <dbReference type="ARBA" id="ARBA00023002"/>
    </source>
</evidence>
<dbReference type="GO" id="GO:0031177">
    <property type="term" value="F:phosphopantetheine binding"/>
    <property type="evidence" value="ECO:0007669"/>
    <property type="project" value="InterPro"/>
</dbReference>
<dbReference type="InterPro" id="IPR016035">
    <property type="entry name" value="Acyl_Trfase/lysoPLipase"/>
</dbReference>
<evidence type="ECO:0000256" key="8">
    <source>
        <dbReference type="ARBA" id="ARBA00022857"/>
    </source>
</evidence>
<comment type="cofactor">
    <cofactor evidence="2">
        <name>pantetheine 4'-phosphate</name>
        <dbReference type="ChEBI" id="CHEBI:47942"/>
    </cofactor>
</comment>
<dbReference type="SUPFAM" id="SSF53901">
    <property type="entry name" value="Thiolase-like"/>
    <property type="match status" value="1"/>
</dbReference>
<dbReference type="EMBL" id="JRPY01000100">
    <property type="protein sequence ID" value="KJX74687.1"/>
    <property type="molecule type" value="Genomic_DNA"/>
</dbReference>
<dbReference type="InterPro" id="IPR009081">
    <property type="entry name" value="PP-bd_ACP"/>
</dbReference>
<dbReference type="InterPro" id="IPR014031">
    <property type="entry name" value="Ketoacyl_synth_C"/>
</dbReference>
<evidence type="ECO:0000256" key="17">
    <source>
        <dbReference type="ARBA" id="ARBA00066974"/>
    </source>
</evidence>
<sequence length="1491" mass="159738">MSTPNNAIAVVGMAGKFPGANDVSAFWTNLRRGKESIVTLSEQELRDNGVSDKALADPAYVRRAPLLDGIDEFDADFFGLPPLAAQVLDPQHRLFLQCAWHVLEDAGCDPAQFDGSIGVYGTSSPSGYLLHNLLSHRDPHTVLAEGLNFDQFSLFLQNDKDFLATRISHAFNLRGPSIAVQTACSSSLVALHLACLSLLSGECDMALAGGSSLCIPHRVGYWHSPGSMVSAVGHCRPFDVRADGTVFGSGVALVALKPLQAAIDAGDRIHAVIRGSAINNDGSMKMGYAAPNPAAQADVIAEAHAVAGIDSSTVSYVETHGTGTPLGDPIEIQGLKTAFEVSPVSRPGPCVLGSVKSNIGHLEVAAGIAGLIKTILCLKNKAIPATLHYTSPNPELRLDQTPFVVQSKYGPWKWDGVRRAGVSSFGVGGTNAHVVLEEAPVESSTVAAPAGPQVVLLSAQTAAALGESREALAAVLEKSGAPCLSDVAYTLARRRKHNITMAAVVRDLEHAVTVLRSAEHDNVFVGESGADTGCGAADTASTTTLGSDRVVFLFPGQGTQHVEMAKGLYDTESVFAEHFDTCAAGFREAMGDLDLHSTIFNSTAMDLERIDRSQPALFTVEYALAKLVDSFGVVAGAYIGYSTGEYVAATLAGVFDLETAIETVSLRARLMHESPSGAMVAVALGPDDITDYLAEYLATGVELSAVNDPGNCVVAGPKDQIRAFSQRLNEAGIPVRRVRATHAFHTSSMDPMLIEFSEFLSRQQLRVPNTPLLSNLTGTWMSEQQVTDPETWTRQIRSTIRFADELDVVLSQSGRVLVEVGPGGSLTGSAMRHPKWSSGHRAVRLMRHPLQNVDDRDTFLRALGELWSAGIEVDWTPRRSAMPHFVSLPGYPFARQRHWVEPRHTIWTQIPGASNGSLVDSSVDSVTVEGVRGGESQTEATLQRIWSQCLGVSSVDRTANFFDLGGDSLMAISISMAAANEGMTITPQDMYEHPTLASLTAVVDASFASSGLAKPPEAAAHPAVPPNIAYFLEQGLRDTGRWRVPLILRLDPKIGSDDIRAVLTAVVNHHDALRLSLVDNDGMWEQHIAATGEFTRLSTRPLPDGVAAGSAEERAVISSILAELIASQSNSKDPLIAVQIITSHGGPNYLGLAVHQMVTDDASRQILGTDIITAFGQRLAGEEITLEPVTTGWREWSLRCAGLATHPAALDTRSFWIENANKANLWLTNAVLNTDSTQPPGADDLAKVSCTLSVEQISELDDARRRFRRSIQAIVLAALGRTIAQTVGDGVVAVELEGEGRSVLRPDVDVRRTIGWFKNYYPIPLSCSKSQGALAQLDAVHNTLKSIPHYGIGYGLLRYVYAPTGRVLGAQRTPDIHFRYVGVVPEPPSIDAPVQFDSDMTLPVQEPIPGMGHAVELRTYRSSGSLHLDWWYDIRRIPQVTAEALAQSFPGTLSKLIQEGIATQQDEHDESEIAGAPQAGVLVDLSNLDAG</sequence>
<dbReference type="InterPro" id="IPR016039">
    <property type="entry name" value="Thiolase-like"/>
</dbReference>
<keyword evidence="6" id="KW-0808">Transferase</keyword>
<dbReference type="Gene3D" id="3.40.47.10">
    <property type="match status" value="1"/>
</dbReference>
<keyword evidence="25" id="KW-1185">Reference proteome</keyword>
<dbReference type="Pfam" id="PF02801">
    <property type="entry name" value="Ketoacyl-synt_C"/>
    <property type="match status" value="1"/>
</dbReference>
<dbReference type="PROSITE" id="PS50075">
    <property type="entry name" value="CARRIER"/>
    <property type="match status" value="1"/>
</dbReference>
<evidence type="ECO:0000256" key="15">
    <source>
        <dbReference type="ARBA" id="ARBA00052745"/>
    </source>
</evidence>
<dbReference type="SMART" id="SM00823">
    <property type="entry name" value="PKS_PP"/>
    <property type="match status" value="1"/>
</dbReference>
<keyword evidence="5" id="KW-0597">Phosphoprotein</keyword>
<evidence type="ECO:0000256" key="1">
    <source>
        <dbReference type="ARBA" id="ARBA00001937"/>
    </source>
</evidence>
<keyword evidence="4" id="KW-0596">Phosphopantetheine</keyword>
<dbReference type="InterPro" id="IPR014043">
    <property type="entry name" value="Acyl_transferase_dom"/>
</dbReference>
<dbReference type="Gene3D" id="1.10.1200.10">
    <property type="entry name" value="ACP-like"/>
    <property type="match status" value="1"/>
</dbReference>
<dbReference type="InterPro" id="IPR014030">
    <property type="entry name" value="Ketoacyl_synth_N"/>
</dbReference>
<evidence type="ECO:0000256" key="12">
    <source>
        <dbReference type="ARBA" id="ARBA00050973"/>
    </source>
</evidence>
<dbReference type="OrthoDB" id="9778690at2"/>
<dbReference type="InterPro" id="IPR016036">
    <property type="entry name" value="Malonyl_transacylase_ACP-bd"/>
</dbReference>
<dbReference type="EC" id="2.3.1.292" evidence="17"/>
<dbReference type="InterPro" id="IPR032821">
    <property type="entry name" value="PKS_assoc"/>
</dbReference>
<keyword evidence="10" id="KW-0443">Lipid metabolism</keyword>
<evidence type="ECO:0000256" key="7">
    <source>
        <dbReference type="ARBA" id="ARBA00022832"/>
    </source>
</evidence>
<dbReference type="FunFam" id="1.10.1200.10:FF:000005">
    <property type="entry name" value="Nonribosomal peptide synthetase 1"/>
    <property type="match status" value="1"/>
</dbReference>
<dbReference type="PANTHER" id="PTHR43775:SF37">
    <property type="entry name" value="SI:DKEY-61P9.11"/>
    <property type="match status" value="1"/>
</dbReference>
<evidence type="ECO:0000256" key="11">
    <source>
        <dbReference type="ARBA" id="ARBA00023268"/>
    </source>
</evidence>
<dbReference type="STRING" id="480418.GCA_000975265_03367"/>
<comment type="pathway">
    <text evidence="3">Lipid metabolism; fatty acid biosynthesis.</text>
</comment>
<dbReference type="InterPro" id="IPR001242">
    <property type="entry name" value="Condensation_dom"/>
</dbReference>
<evidence type="ECO:0000256" key="4">
    <source>
        <dbReference type="ARBA" id="ARBA00022450"/>
    </source>
</evidence>
<gene>
    <name evidence="24" type="primary">ppsE</name>
    <name evidence="24" type="ORF">MLPM_2353</name>
</gene>
<evidence type="ECO:0000313" key="24">
    <source>
        <dbReference type="EMBL" id="KJX74687.1"/>
    </source>
</evidence>
<feature type="domain" description="Carrier" evidence="22">
    <location>
        <begin position="933"/>
        <end position="1007"/>
    </location>
</feature>
<dbReference type="SMART" id="SM00825">
    <property type="entry name" value="PKS_KS"/>
    <property type="match status" value="1"/>
</dbReference>
<comment type="function">
    <text evidence="16">Part of the PpsABCDE complex involved in the biosynthesis of the lipid core common to phthiocerols and phenolphthiocerols by successive additions of malonyl-CoA or methylmalonyl-CoA extender units. PpsA can accept as substrate the activated forms of either icosanoyl (C20), docosanoyl (C22) or lignoceroyl (C24) groups from FadD26, or a (4-hydroxyphenyl)-C17 or (4-hydroxyphenyl)-C19 fatty acyl from FadD29. PpsA initiates the biosynthesis and extends its substrate using a malonyl-CoA extender unit. The PpsB and PpsC proteins add the second and third malonyl-CoA extender units. PpsD adds an (R)-methylmalonyl unit and PpsE adds a second (R)-methylmalonyl unit. The incorporation of the methylmalonyl units results in formation of two branched methyl groups in the elongated product.</text>
</comment>
<dbReference type="InterPro" id="IPR020806">
    <property type="entry name" value="PKS_PP-bd"/>
</dbReference>
<reference evidence="24 25" key="1">
    <citation type="journal article" date="2015" name="Proc. Natl. Acad. Sci. U.S.A.">
        <title>Insight into the evolution and origin of leprosy bacilli from the genome sequence of Mycobacterium lepromatosis.</title>
        <authorList>
            <person name="Singh P."/>
            <person name="Benjak A."/>
            <person name="Schuenemann V.J."/>
            <person name="Herbig A."/>
            <person name="Avanzi C."/>
            <person name="Busso P."/>
            <person name="Nieselt K."/>
            <person name="Krause J."/>
            <person name="Vera-Cabrera L."/>
            <person name="Cole S.T."/>
        </authorList>
    </citation>
    <scope>NUCLEOTIDE SEQUENCE [LARGE SCALE GENOMIC DNA]</scope>
    <source>
        <strain evidence="24 25">Mx1-22A</strain>
    </source>
</reference>
<dbReference type="SUPFAM" id="SSF55048">
    <property type="entry name" value="Probable ACP-binding domain of malonyl-CoA ACP transacylase"/>
    <property type="match status" value="1"/>
</dbReference>
<evidence type="ECO:0000256" key="18">
    <source>
        <dbReference type="ARBA" id="ARBA00073623"/>
    </source>
</evidence>
<evidence type="ECO:0000256" key="14">
    <source>
        <dbReference type="ARBA" id="ARBA00052119"/>
    </source>
</evidence>
<dbReference type="InterPro" id="IPR018201">
    <property type="entry name" value="Ketoacyl_synth_AS"/>
</dbReference>
<dbReference type="GO" id="GO:0005886">
    <property type="term" value="C:plasma membrane"/>
    <property type="evidence" value="ECO:0007669"/>
    <property type="project" value="TreeGrafter"/>
</dbReference>
<dbReference type="InterPro" id="IPR036736">
    <property type="entry name" value="ACP-like_sf"/>
</dbReference>
<keyword evidence="11" id="KW-0511">Multifunctional enzyme</keyword>
<dbReference type="PROSITE" id="PS52004">
    <property type="entry name" value="KS3_2"/>
    <property type="match status" value="1"/>
</dbReference>
<dbReference type="Pfam" id="PF00668">
    <property type="entry name" value="Condensation"/>
    <property type="match status" value="1"/>
</dbReference>
<dbReference type="PANTHER" id="PTHR43775">
    <property type="entry name" value="FATTY ACID SYNTHASE"/>
    <property type="match status" value="1"/>
</dbReference>
<dbReference type="PATRIC" id="fig|480418.6.peg.5063"/>
<dbReference type="GO" id="GO:0006633">
    <property type="term" value="P:fatty acid biosynthetic process"/>
    <property type="evidence" value="ECO:0007669"/>
    <property type="project" value="InterPro"/>
</dbReference>
<comment type="catalytic activity">
    <reaction evidence="12">
        <text>17-(4-hydroxyphenyl)heptadecanoyl-[(phenol)carboxyphthiodiolenone synthase] + 2 (S)-methylmalonyl-CoA + 3 malonyl-CoA + 5 NADPH + 10 H(+) = C35-(phenol)carboxyphthiodiolenone-[(phenol)carboxyphthiodiolenone synthase] + 5 CO2 + 5 NADP(+) + 5 CoA + 2 H2O</text>
        <dbReference type="Rhea" id="RHEA:57756"/>
        <dbReference type="Rhea" id="RHEA-COMP:14272"/>
        <dbReference type="Rhea" id="RHEA-COMP:14989"/>
        <dbReference type="ChEBI" id="CHEBI:15377"/>
        <dbReference type="ChEBI" id="CHEBI:15378"/>
        <dbReference type="ChEBI" id="CHEBI:16526"/>
        <dbReference type="ChEBI" id="CHEBI:57287"/>
        <dbReference type="ChEBI" id="CHEBI:57327"/>
        <dbReference type="ChEBI" id="CHEBI:57384"/>
        <dbReference type="ChEBI" id="CHEBI:57783"/>
        <dbReference type="ChEBI" id="CHEBI:58349"/>
        <dbReference type="ChEBI" id="CHEBI:133300"/>
        <dbReference type="ChEBI" id="CHEBI:142259"/>
        <dbReference type="EC" id="2.3.1.292"/>
    </reaction>
</comment>